<sequence length="117" mass="13238">MRTARVPALHERPYEENVTAGEGGGWPCARKVLDPSSMTATGDKGRRRTMDGDPELVGGLVGRCIDAATASVESVERWRRQRRTLDRLPSYLADALLRRIIQRRILLYPSWLEYVLS</sequence>
<evidence type="ECO:0000256" key="1">
    <source>
        <dbReference type="SAM" id="MobiDB-lite"/>
    </source>
</evidence>
<evidence type="ECO:0000313" key="2">
    <source>
        <dbReference type="EMBL" id="RRT85200.1"/>
    </source>
</evidence>
<organism evidence="2 3">
    <name type="scientific">Ensete ventricosum</name>
    <name type="common">Abyssinian banana</name>
    <name type="synonym">Musa ensete</name>
    <dbReference type="NCBI Taxonomy" id="4639"/>
    <lineage>
        <taxon>Eukaryota</taxon>
        <taxon>Viridiplantae</taxon>
        <taxon>Streptophyta</taxon>
        <taxon>Embryophyta</taxon>
        <taxon>Tracheophyta</taxon>
        <taxon>Spermatophyta</taxon>
        <taxon>Magnoliopsida</taxon>
        <taxon>Liliopsida</taxon>
        <taxon>Zingiberales</taxon>
        <taxon>Musaceae</taxon>
        <taxon>Ensete</taxon>
    </lineage>
</organism>
<reference evidence="2 3" key="1">
    <citation type="journal article" date="2014" name="Agronomy (Basel)">
        <title>A Draft Genome Sequence for Ensete ventricosum, the Drought-Tolerant Tree Against Hunger.</title>
        <authorList>
            <person name="Harrison J."/>
            <person name="Moore K.A."/>
            <person name="Paszkiewicz K."/>
            <person name="Jones T."/>
            <person name="Grant M."/>
            <person name="Ambacheew D."/>
            <person name="Muzemil S."/>
            <person name="Studholme D.J."/>
        </authorList>
    </citation>
    <scope>NUCLEOTIDE SEQUENCE [LARGE SCALE GENOMIC DNA]</scope>
</reference>
<dbReference type="EMBL" id="AMZH03000156">
    <property type="protein sequence ID" value="RRT85200.1"/>
    <property type="molecule type" value="Genomic_DNA"/>
</dbReference>
<gene>
    <name evidence="2" type="ORF">B296_00000996</name>
</gene>
<protein>
    <submittedName>
        <fullName evidence="2">Uncharacterized protein</fullName>
    </submittedName>
</protein>
<feature type="region of interest" description="Disordered" evidence="1">
    <location>
        <begin position="1"/>
        <end position="52"/>
    </location>
</feature>
<evidence type="ECO:0000313" key="3">
    <source>
        <dbReference type="Proteomes" id="UP000287651"/>
    </source>
</evidence>
<name>A0A427B9K8_ENSVE</name>
<dbReference type="Proteomes" id="UP000287651">
    <property type="component" value="Unassembled WGS sequence"/>
</dbReference>
<comment type="caution">
    <text evidence="2">The sequence shown here is derived from an EMBL/GenBank/DDBJ whole genome shotgun (WGS) entry which is preliminary data.</text>
</comment>
<dbReference type="AlphaFoldDB" id="A0A427B9K8"/>
<proteinExistence type="predicted"/>
<accession>A0A427B9K8</accession>